<dbReference type="InterPro" id="IPR006439">
    <property type="entry name" value="HAD-SF_hydro_IA"/>
</dbReference>
<dbReference type="EMBL" id="JQCA01000155">
    <property type="protein sequence ID" value="KRN98337.1"/>
    <property type="molecule type" value="Genomic_DNA"/>
</dbReference>
<dbReference type="SUPFAM" id="SSF56784">
    <property type="entry name" value="HAD-like"/>
    <property type="match status" value="1"/>
</dbReference>
<organism evidence="1 2">
    <name type="scientific">Levilactobacillus paucivorans</name>
    <dbReference type="NCBI Taxonomy" id="616990"/>
    <lineage>
        <taxon>Bacteria</taxon>
        <taxon>Bacillati</taxon>
        <taxon>Bacillota</taxon>
        <taxon>Bacilli</taxon>
        <taxon>Lactobacillales</taxon>
        <taxon>Lactobacillaceae</taxon>
        <taxon>Levilactobacillus</taxon>
    </lineage>
</organism>
<dbReference type="Gene3D" id="1.10.150.240">
    <property type="entry name" value="Putative phosphatase, domain 2"/>
    <property type="match status" value="1"/>
</dbReference>
<protein>
    <submittedName>
        <fullName evidence="1">p-Ser-HPr phosphatase</fullName>
    </submittedName>
</protein>
<dbReference type="InterPro" id="IPR036412">
    <property type="entry name" value="HAD-like_sf"/>
</dbReference>
<name>A0A0R2LA66_9LACO</name>
<dbReference type="PANTHER" id="PTHR43434">
    <property type="entry name" value="PHOSPHOGLYCOLATE PHOSPHATASE"/>
    <property type="match status" value="1"/>
</dbReference>
<sequence length="214" mass="23949">MMRYQHYFWDFDGTLVNTYPGMVRAFSDALVASGVNDFEIDTEAIYQAMRQHSVGTAFQRFMAEYQLDEERLRKIYQRSVGEAIANAGVFDGVADLLSAIVAAGGHNYLETHRDKGALDFLGDLGLADYFTDMVTADDHFPRKPDPSGLQSLLTRYDIDPKAAIMIGDRNLDIAAGHRAGMAGAMFDPEHMIVDESQPEVRVTRMAELQEWLSV</sequence>
<dbReference type="NCBIfam" id="TIGR01549">
    <property type="entry name" value="HAD-SF-IA-v1"/>
    <property type="match status" value="1"/>
</dbReference>
<dbReference type="STRING" id="616990.IV54_GL000936"/>
<dbReference type="GO" id="GO:0005829">
    <property type="term" value="C:cytosol"/>
    <property type="evidence" value="ECO:0007669"/>
    <property type="project" value="TreeGrafter"/>
</dbReference>
<dbReference type="GO" id="GO:0008967">
    <property type="term" value="F:phosphoglycolate phosphatase activity"/>
    <property type="evidence" value="ECO:0007669"/>
    <property type="project" value="TreeGrafter"/>
</dbReference>
<dbReference type="InterPro" id="IPR023214">
    <property type="entry name" value="HAD_sf"/>
</dbReference>
<reference evidence="1 2" key="1">
    <citation type="journal article" date="2015" name="Genome Announc.">
        <title>Expanding the biotechnology potential of lactobacilli through comparative genomics of 213 strains and associated genera.</title>
        <authorList>
            <person name="Sun Z."/>
            <person name="Harris H.M."/>
            <person name="McCann A."/>
            <person name="Guo C."/>
            <person name="Argimon S."/>
            <person name="Zhang W."/>
            <person name="Yang X."/>
            <person name="Jeffery I.B."/>
            <person name="Cooney J.C."/>
            <person name="Kagawa T.F."/>
            <person name="Liu W."/>
            <person name="Song Y."/>
            <person name="Salvetti E."/>
            <person name="Wrobel A."/>
            <person name="Rasinkangas P."/>
            <person name="Parkhill J."/>
            <person name="Rea M.C."/>
            <person name="O'Sullivan O."/>
            <person name="Ritari J."/>
            <person name="Douillard F.P."/>
            <person name="Paul Ross R."/>
            <person name="Yang R."/>
            <person name="Briner A.E."/>
            <person name="Felis G.E."/>
            <person name="de Vos W.M."/>
            <person name="Barrangou R."/>
            <person name="Klaenhammer T.R."/>
            <person name="Caufield P.W."/>
            <person name="Cui Y."/>
            <person name="Zhang H."/>
            <person name="O'Toole P.W."/>
        </authorList>
    </citation>
    <scope>NUCLEOTIDE SEQUENCE [LARGE SCALE GENOMIC DNA]</scope>
    <source>
        <strain evidence="1 2">DSM 22467</strain>
    </source>
</reference>
<dbReference type="SFLD" id="SFLDS00003">
    <property type="entry name" value="Haloacid_Dehalogenase"/>
    <property type="match status" value="1"/>
</dbReference>
<dbReference type="AlphaFoldDB" id="A0A0R2LA66"/>
<accession>A0A0R2LA66</accession>
<dbReference type="InterPro" id="IPR050155">
    <property type="entry name" value="HAD-like_hydrolase_sf"/>
</dbReference>
<dbReference type="Gene3D" id="3.40.50.1000">
    <property type="entry name" value="HAD superfamily/HAD-like"/>
    <property type="match status" value="1"/>
</dbReference>
<evidence type="ECO:0000313" key="1">
    <source>
        <dbReference type="EMBL" id="KRN98337.1"/>
    </source>
</evidence>
<dbReference type="GO" id="GO:0006281">
    <property type="term" value="P:DNA repair"/>
    <property type="evidence" value="ECO:0007669"/>
    <property type="project" value="TreeGrafter"/>
</dbReference>
<evidence type="ECO:0000313" key="2">
    <source>
        <dbReference type="Proteomes" id="UP000051906"/>
    </source>
</evidence>
<dbReference type="Pfam" id="PF13419">
    <property type="entry name" value="HAD_2"/>
    <property type="match status" value="1"/>
</dbReference>
<keyword evidence="2" id="KW-1185">Reference proteome</keyword>
<dbReference type="SFLD" id="SFLDG01129">
    <property type="entry name" value="C1.5:_HAD__Beta-PGM__Phosphata"/>
    <property type="match status" value="1"/>
</dbReference>
<dbReference type="Proteomes" id="UP000051906">
    <property type="component" value="Unassembled WGS sequence"/>
</dbReference>
<proteinExistence type="predicted"/>
<comment type="caution">
    <text evidence="1">The sequence shown here is derived from an EMBL/GenBank/DDBJ whole genome shotgun (WGS) entry which is preliminary data.</text>
</comment>
<gene>
    <name evidence="1" type="ORF">IV54_GL000936</name>
</gene>
<dbReference type="InterPro" id="IPR041492">
    <property type="entry name" value="HAD_2"/>
</dbReference>
<dbReference type="PATRIC" id="fig|616990.3.peg.1008"/>
<dbReference type="InterPro" id="IPR023198">
    <property type="entry name" value="PGP-like_dom2"/>
</dbReference>
<dbReference type="PANTHER" id="PTHR43434:SF25">
    <property type="entry name" value="PHOSPHOGLYCOLATE PHOSPHATASE"/>
    <property type="match status" value="1"/>
</dbReference>